<evidence type="ECO:0000256" key="7">
    <source>
        <dbReference type="ARBA" id="ARBA00022989"/>
    </source>
</evidence>
<comment type="caution">
    <text evidence="12">The sequence shown here is derived from an EMBL/GenBank/DDBJ whole genome shotgun (WGS) entry which is preliminary data.</text>
</comment>
<dbReference type="Pfam" id="PF00664">
    <property type="entry name" value="ABC_membrane"/>
    <property type="match status" value="1"/>
</dbReference>
<feature type="transmembrane region" description="Helical" evidence="9">
    <location>
        <begin position="41"/>
        <end position="64"/>
    </location>
</feature>
<dbReference type="InterPro" id="IPR039421">
    <property type="entry name" value="Type_1_exporter"/>
</dbReference>
<dbReference type="Proteomes" id="UP001596417">
    <property type="component" value="Unassembled WGS sequence"/>
</dbReference>
<sequence length="625" mass="67865">MMDEAAADLTNDASTDYPLLELVRQYGRADSHYLMGAVGSAAVKSFIGFADVFLIGIAIDALFNDQPLALPLLPDAWIPTATEPLLTLVFVGTLVIAVNAVTVFGGALAEFSFGVFAQRILHRIRVHAFDAAQHRRLDYFDAHRTGDVMSALNDDINQLESFFAVLISATVWIVVTLVAAIVYMSVLNWQLAVFVLLSGPFIAVLNSWFSRRIEPLQDGVRRERGALNALLETSLDGIGVVKAFTGEAHEYDRVESASRDHVRARFRSRRLAVRQAPLNRLVAGMWLLATLAIGVYWILVGPPVLFTGSLTTGELVPFLFYMERITLPLKNLSGVIDGYTSAKAAAKRIDGVTDGESEGECEIADDTSNSGFAVENSHVCFENVTFHYSNGAQPAIESVSFAVESGETVGVVGATGAGKSTAVKLLLGLYDSDDGTITIDGEDIRNVPVRCLRSAIGYVNQDAFLFNDTVRYNIAYGADGAVSDEQVREAARLAGVHDDITELLRGYDTEVGERGTSLSGGQRQRIAIARAVVDDPEILILDEATSHVDTKTERIIQDQLSDLVADRTTCVIAHRLSTVRTADRILVLDDGEIVERGTHEELLEYDGTYATLWNVQIGIADASTA</sequence>
<dbReference type="PROSITE" id="PS50929">
    <property type="entry name" value="ABC_TM1F"/>
    <property type="match status" value="1"/>
</dbReference>
<reference evidence="12 13" key="1">
    <citation type="journal article" date="2019" name="Int. J. Syst. Evol. Microbiol.">
        <title>The Global Catalogue of Microorganisms (GCM) 10K type strain sequencing project: providing services to taxonomists for standard genome sequencing and annotation.</title>
        <authorList>
            <consortium name="The Broad Institute Genomics Platform"/>
            <consortium name="The Broad Institute Genome Sequencing Center for Infectious Disease"/>
            <person name="Wu L."/>
            <person name="Ma J."/>
        </authorList>
    </citation>
    <scope>NUCLEOTIDE SEQUENCE [LARGE SCALE GENOMIC DNA]</scope>
    <source>
        <strain evidence="12 13">RDMS1</strain>
    </source>
</reference>
<dbReference type="InterPro" id="IPR011527">
    <property type="entry name" value="ABC1_TM_dom"/>
</dbReference>
<evidence type="ECO:0000256" key="6">
    <source>
        <dbReference type="ARBA" id="ARBA00022840"/>
    </source>
</evidence>
<dbReference type="InterPro" id="IPR003439">
    <property type="entry name" value="ABC_transporter-like_ATP-bd"/>
</dbReference>
<keyword evidence="7 9" id="KW-1133">Transmembrane helix</keyword>
<keyword evidence="2" id="KW-0813">Transport</keyword>
<dbReference type="Gene3D" id="1.20.1560.10">
    <property type="entry name" value="ABC transporter type 1, transmembrane domain"/>
    <property type="match status" value="1"/>
</dbReference>
<evidence type="ECO:0000256" key="4">
    <source>
        <dbReference type="ARBA" id="ARBA00022692"/>
    </source>
</evidence>
<feature type="transmembrane region" description="Helical" evidence="9">
    <location>
        <begin position="278"/>
        <end position="298"/>
    </location>
</feature>
<dbReference type="GO" id="GO:0055085">
    <property type="term" value="P:transmembrane transport"/>
    <property type="evidence" value="ECO:0007669"/>
    <property type="project" value="UniProtKB-ARBA"/>
</dbReference>
<keyword evidence="4 9" id="KW-0812">Transmembrane</keyword>
<keyword evidence="5" id="KW-0547">Nucleotide-binding</keyword>
<keyword evidence="3" id="KW-1003">Cell membrane</keyword>
<evidence type="ECO:0000256" key="5">
    <source>
        <dbReference type="ARBA" id="ARBA00022741"/>
    </source>
</evidence>
<comment type="subcellular location">
    <subcellularLocation>
        <location evidence="1">Cell membrane</location>
        <topology evidence="1">Multi-pass membrane protein</topology>
    </subcellularLocation>
</comment>
<dbReference type="SUPFAM" id="SSF90123">
    <property type="entry name" value="ABC transporter transmembrane region"/>
    <property type="match status" value="1"/>
</dbReference>
<dbReference type="PROSITE" id="PS50893">
    <property type="entry name" value="ABC_TRANSPORTER_2"/>
    <property type="match status" value="1"/>
</dbReference>
<organism evidence="12 13">
    <name type="scientific">Halocatena marina</name>
    <dbReference type="NCBI Taxonomy" id="2934937"/>
    <lineage>
        <taxon>Archaea</taxon>
        <taxon>Methanobacteriati</taxon>
        <taxon>Methanobacteriota</taxon>
        <taxon>Stenosarchaea group</taxon>
        <taxon>Halobacteria</taxon>
        <taxon>Halobacteriales</taxon>
        <taxon>Natronomonadaceae</taxon>
        <taxon>Halocatena</taxon>
    </lineage>
</organism>
<feature type="transmembrane region" description="Helical" evidence="9">
    <location>
        <begin position="189"/>
        <end position="209"/>
    </location>
</feature>
<dbReference type="Gene3D" id="3.40.50.300">
    <property type="entry name" value="P-loop containing nucleotide triphosphate hydrolases"/>
    <property type="match status" value="1"/>
</dbReference>
<dbReference type="PANTHER" id="PTHR24221:SF654">
    <property type="entry name" value="ATP-BINDING CASSETTE SUB-FAMILY B MEMBER 6"/>
    <property type="match status" value="1"/>
</dbReference>
<protein>
    <submittedName>
        <fullName evidence="12">ABC transporter ATP-binding protein</fullName>
    </submittedName>
</protein>
<feature type="transmembrane region" description="Helical" evidence="9">
    <location>
        <begin position="84"/>
        <end position="117"/>
    </location>
</feature>
<dbReference type="SUPFAM" id="SSF52540">
    <property type="entry name" value="P-loop containing nucleoside triphosphate hydrolases"/>
    <property type="match status" value="1"/>
</dbReference>
<keyword evidence="13" id="KW-1185">Reference proteome</keyword>
<dbReference type="PROSITE" id="PS00211">
    <property type="entry name" value="ABC_TRANSPORTER_1"/>
    <property type="match status" value="1"/>
</dbReference>
<keyword evidence="8 9" id="KW-0472">Membrane</keyword>
<dbReference type="SMART" id="SM00382">
    <property type="entry name" value="AAA"/>
    <property type="match status" value="1"/>
</dbReference>
<feature type="domain" description="ABC transporter" evidence="10">
    <location>
        <begin position="379"/>
        <end position="615"/>
    </location>
</feature>
<dbReference type="Pfam" id="PF00005">
    <property type="entry name" value="ABC_tran"/>
    <property type="match status" value="1"/>
</dbReference>
<dbReference type="CDD" id="cd18565">
    <property type="entry name" value="ABC_6TM_exporter_like"/>
    <property type="match status" value="1"/>
</dbReference>
<evidence type="ECO:0000259" key="11">
    <source>
        <dbReference type="PROSITE" id="PS50929"/>
    </source>
</evidence>
<dbReference type="GO" id="GO:0005886">
    <property type="term" value="C:plasma membrane"/>
    <property type="evidence" value="ECO:0007669"/>
    <property type="project" value="UniProtKB-SubCell"/>
</dbReference>
<name>A0ABD5YJ68_9EURY</name>
<dbReference type="FunFam" id="3.40.50.300:FF:000221">
    <property type="entry name" value="Multidrug ABC transporter ATP-binding protein"/>
    <property type="match status" value="1"/>
</dbReference>
<gene>
    <name evidence="12" type="ORF">ACFQL7_05500</name>
</gene>
<dbReference type="InterPro" id="IPR003593">
    <property type="entry name" value="AAA+_ATPase"/>
</dbReference>
<evidence type="ECO:0000256" key="2">
    <source>
        <dbReference type="ARBA" id="ARBA00022448"/>
    </source>
</evidence>
<dbReference type="InterPro" id="IPR017871">
    <property type="entry name" value="ABC_transporter-like_CS"/>
</dbReference>
<dbReference type="InterPro" id="IPR027417">
    <property type="entry name" value="P-loop_NTPase"/>
</dbReference>
<feature type="transmembrane region" description="Helical" evidence="9">
    <location>
        <begin position="162"/>
        <end position="183"/>
    </location>
</feature>
<accession>A0ABD5YJ68</accession>
<evidence type="ECO:0000313" key="13">
    <source>
        <dbReference type="Proteomes" id="UP001596417"/>
    </source>
</evidence>
<evidence type="ECO:0000256" key="1">
    <source>
        <dbReference type="ARBA" id="ARBA00004651"/>
    </source>
</evidence>
<dbReference type="PANTHER" id="PTHR24221">
    <property type="entry name" value="ATP-BINDING CASSETTE SUB-FAMILY B"/>
    <property type="match status" value="1"/>
</dbReference>
<evidence type="ECO:0000256" key="9">
    <source>
        <dbReference type="SAM" id="Phobius"/>
    </source>
</evidence>
<feature type="domain" description="ABC transmembrane type-1" evidence="11">
    <location>
        <begin position="36"/>
        <end position="341"/>
    </location>
</feature>
<dbReference type="GO" id="GO:0005524">
    <property type="term" value="F:ATP binding"/>
    <property type="evidence" value="ECO:0007669"/>
    <property type="project" value="UniProtKB-KW"/>
</dbReference>
<evidence type="ECO:0000313" key="12">
    <source>
        <dbReference type="EMBL" id="MFC7189354.1"/>
    </source>
</evidence>
<dbReference type="AlphaFoldDB" id="A0ABD5YJ68"/>
<dbReference type="GeneID" id="76198925"/>
<dbReference type="RefSeq" id="WP_264555001.1">
    <property type="nucleotide sequence ID" value="NZ_CP109979.1"/>
</dbReference>
<dbReference type="InterPro" id="IPR036640">
    <property type="entry name" value="ABC1_TM_sf"/>
</dbReference>
<evidence type="ECO:0000256" key="8">
    <source>
        <dbReference type="ARBA" id="ARBA00023136"/>
    </source>
</evidence>
<dbReference type="EMBL" id="JBHTAX010000001">
    <property type="protein sequence ID" value="MFC7189354.1"/>
    <property type="molecule type" value="Genomic_DNA"/>
</dbReference>
<proteinExistence type="predicted"/>
<keyword evidence="6 12" id="KW-0067">ATP-binding</keyword>
<evidence type="ECO:0000259" key="10">
    <source>
        <dbReference type="PROSITE" id="PS50893"/>
    </source>
</evidence>
<evidence type="ECO:0000256" key="3">
    <source>
        <dbReference type="ARBA" id="ARBA00022475"/>
    </source>
</evidence>